<proteinExistence type="predicted"/>
<protein>
    <submittedName>
        <fullName evidence="2">Uncharacterized protein</fullName>
    </submittedName>
</protein>
<dbReference type="RefSeq" id="WP_169672339.1">
    <property type="nucleotide sequence ID" value="NZ_JABBHF010000004.1"/>
</dbReference>
<dbReference type="Proteomes" id="UP000746690">
    <property type="component" value="Unassembled WGS sequence"/>
</dbReference>
<accession>A0ABX1RVQ8</accession>
<gene>
    <name evidence="2" type="ORF">HHX25_09030</name>
</gene>
<evidence type="ECO:0000313" key="2">
    <source>
        <dbReference type="EMBL" id="NMH87645.1"/>
    </source>
</evidence>
<evidence type="ECO:0000256" key="1">
    <source>
        <dbReference type="SAM" id="MobiDB-lite"/>
    </source>
</evidence>
<keyword evidence="3" id="KW-1185">Reference proteome</keyword>
<dbReference type="EMBL" id="JABBHF010000004">
    <property type="protein sequence ID" value="NMH87645.1"/>
    <property type="molecule type" value="Genomic_DNA"/>
</dbReference>
<organism evidence="2 3">
    <name type="scientific">Flavivirga algicola</name>
    <dbReference type="NCBI Taxonomy" id="2729136"/>
    <lineage>
        <taxon>Bacteria</taxon>
        <taxon>Pseudomonadati</taxon>
        <taxon>Bacteroidota</taxon>
        <taxon>Flavobacteriia</taxon>
        <taxon>Flavobacteriales</taxon>
        <taxon>Flavobacteriaceae</taxon>
        <taxon>Flavivirga</taxon>
    </lineage>
</organism>
<sequence>MSSSLNIHTIVNSFEAKQIPKKVKVFDSDFKEVTSFWLRNRDSESIELDSGMYVIALVLPSGKEIEQVVKVDSHGEYDIEFDLSKISPHENHEWAHMSKRVTAPSKVNLNDTKYLGSWIRLWHLSNNQWTVKKLDIMDSTSWDEDGVSYTFRVNQELQFLQVGGPKIPWRFIALPPAEKLKCLIKPNDGPTKIVHPLEVTVTTENWEAETILTLLGNNANEKAEDLYEQTPLKEISAEDMLYGKMRNPSAAAIGGYYLLRLEKFDRLHDWARNLANWKEWMPDGSVIWAWQLIKEGRKSGSVNLNEVRSRLLQAVDRGIPIYTEGLKLLLEGLKLLNYTNREDEEVKNALLKISTYTEAANWNSTLTMFNGEHPKRPSKKSRKGAPRDTDNLAYIYDVPVKAMMNMTGLTQNDIIEVTTDTNESLRFKVAEEGLFESEEGEKYKTLYKATDQLRRFKTNLENLDIKSSNIDIGAEIRKFRKGDKY</sequence>
<name>A0ABX1RVQ8_9FLAO</name>
<comment type="caution">
    <text evidence="2">The sequence shown here is derived from an EMBL/GenBank/DDBJ whole genome shotgun (WGS) entry which is preliminary data.</text>
</comment>
<evidence type="ECO:0000313" key="3">
    <source>
        <dbReference type="Proteomes" id="UP000746690"/>
    </source>
</evidence>
<reference evidence="2 3" key="1">
    <citation type="submission" date="2020-04" db="EMBL/GenBank/DDBJ databases">
        <title>A Flavivirga sp. nov.</title>
        <authorList>
            <person name="Sun X."/>
        </authorList>
    </citation>
    <scope>NUCLEOTIDE SEQUENCE [LARGE SCALE GENOMIC DNA]</scope>
    <source>
        <strain evidence="2 3">Y03</strain>
    </source>
</reference>
<feature type="region of interest" description="Disordered" evidence="1">
    <location>
        <begin position="367"/>
        <end position="387"/>
    </location>
</feature>